<dbReference type="EMBL" id="WIGM01000731">
    <property type="protein sequence ID" value="KAF6814432.1"/>
    <property type="molecule type" value="Genomic_DNA"/>
</dbReference>
<comment type="caution">
    <text evidence="1">The sequence shown here is derived from an EMBL/GenBank/DDBJ whole genome shotgun (WGS) entry which is preliminary data.</text>
</comment>
<organism evidence="1 2">
    <name type="scientific">Colletotrichum musicola</name>
    <dbReference type="NCBI Taxonomy" id="2175873"/>
    <lineage>
        <taxon>Eukaryota</taxon>
        <taxon>Fungi</taxon>
        <taxon>Dikarya</taxon>
        <taxon>Ascomycota</taxon>
        <taxon>Pezizomycotina</taxon>
        <taxon>Sordariomycetes</taxon>
        <taxon>Hypocreomycetidae</taxon>
        <taxon>Glomerellales</taxon>
        <taxon>Glomerellaceae</taxon>
        <taxon>Colletotrichum</taxon>
        <taxon>Colletotrichum orchidearum species complex</taxon>
    </lineage>
</organism>
<gene>
    <name evidence="1" type="ORF">CMUS01_12649</name>
</gene>
<sequence length="79" mass="8918">MVQSAAARDGPIDELRLLAGICSWIDLNGVYLTDMIADVEKLCRDIDDATIIRTFRINEADWDDLVENSVRLDHTLIVD</sequence>
<dbReference type="Proteomes" id="UP000639643">
    <property type="component" value="Unassembled WGS sequence"/>
</dbReference>
<reference evidence="1" key="1">
    <citation type="journal article" date="2020" name="Phytopathology">
        <title>Genome Sequence Resources of Colletotrichum truncatum, C. plurivorum, C. musicola, and C. sojae: Four Species Pathogenic to Soybean (Glycine max).</title>
        <authorList>
            <person name="Rogerio F."/>
            <person name="Boufleur T.R."/>
            <person name="Ciampi-Guillardi M."/>
            <person name="Sukno S.A."/>
            <person name="Thon M.R."/>
            <person name="Massola Junior N.S."/>
            <person name="Baroncelli R."/>
        </authorList>
    </citation>
    <scope>NUCLEOTIDE SEQUENCE</scope>
    <source>
        <strain evidence="1">LFN0074</strain>
    </source>
</reference>
<accession>A0A8H6JK61</accession>
<evidence type="ECO:0000313" key="2">
    <source>
        <dbReference type="Proteomes" id="UP000639643"/>
    </source>
</evidence>
<dbReference type="AlphaFoldDB" id="A0A8H6JK61"/>
<protein>
    <submittedName>
        <fullName evidence="1">Uncharacterized protein</fullName>
    </submittedName>
</protein>
<evidence type="ECO:0000313" key="1">
    <source>
        <dbReference type="EMBL" id="KAF6814432.1"/>
    </source>
</evidence>
<name>A0A8H6JK61_9PEZI</name>
<proteinExistence type="predicted"/>
<keyword evidence="2" id="KW-1185">Reference proteome</keyword>